<dbReference type="PIRSF" id="PIRSF002155">
    <property type="entry name" value="Ribosomal_L1"/>
    <property type="match status" value="1"/>
</dbReference>
<dbReference type="GO" id="GO:0000049">
    <property type="term" value="F:tRNA binding"/>
    <property type="evidence" value="ECO:0007669"/>
    <property type="project" value="UniProtKB-KW"/>
</dbReference>
<evidence type="ECO:0000256" key="9">
    <source>
        <dbReference type="ARBA" id="ARBA00023274"/>
    </source>
</evidence>
<evidence type="ECO:0000256" key="1">
    <source>
        <dbReference type="ARBA" id="ARBA00010531"/>
    </source>
</evidence>
<dbReference type="Gene3D" id="3.40.50.790">
    <property type="match status" value="1"/>
</dbReference>
<keyword evidence="5 11" id="KW-0699">rRNA-binding</keyword>
<keyword evidence="6 11" id="KW-0810">Translation regulation</keyword>
<evidence type="ECO:0000256" key="5">
    <source>
        <dbReference type="ARBA" id="ARBA00022730"/>
    </source>
</evidence>
<dbReference type="GO" id="GO:0006417">
    <property type="term" value="P:regulation of translation"/>
    <property type="evidence" value="ECO:0007669"/>
    <property type="project" value="UniProtKB-KW"/>
</dbReference>
<dbReference type="PANTHER" id="PTHR36427">
    <property type="entry name" value="54S RIBOSOMAL PROTEIN L1, MITOCHONDRIAL"/>
    <property type="match status" value="1"/>
</dbReference>
<evidence type="ECO:0000256" key="10">
    <source>
        <dbReference type="ARBA" id="ARBA00045545"/>
    </source>
</evidence>
<evidence type="ECO:0000313" key="13">
    <source>
        <dbReference type="Proteomes" id="UP000604391"/>
    </source>
</evidence>
<comment type="caution">
    <text evidence="12">The sequence shown here is derived from an EMBL/GenBank/DDBJ whole genome shotgun (WGS) entry which is preliminary data.</text>
</comment>
<keyword evidence="4 11" id="KW-0820">tRNA-binding</keyword>
<dbReference type="CDD" id="cd00403">
    <property type="entry name" value="Ribosomal_L1"/>
    <property type="match status" value="1"/>
</dbReference>
<dbReference type="GO" id="GO:0006412">
    <property type="term" value="P:translation"/>
    <property type="evidence" value="ECO:0007669"/>
    <property type="project" value="UniProtKB-UniRule"/>
</dbReference>
<dbReference type="SUPFAM" id="SSF56808">
    <property type="entry name" value="Ribosomal protein L1"/>
    <property type="match status" value="1"/>
</dbReference>
<dbReference type="InterPro" id="IPR023674">
    <property type="entry name" value="Ribosomal_uL1-like"/>
</dbReference>
<dbReference type="GO" id="GO:0003735">
    <property type="term" value="F:structural constituent of ribosome"/>
    <property type="evidence" value="ECO:0007669"/>
    <property type="project" value="InterPro"/>
</dbReference>
<gene>
    <name evidence="11" type="primary">rpl1</name>
    <name evidence="12" type="ORF">H1011_00255</name>
</gene>
<dbReference type="HAMAP" id="MF_01318_A">
    <property type="entry name" value="Ribosomal_uL1_A"/>
    <property type="match status" value="1"/>
</dbReference>
<comment type="subunit">
    <text evidence="2 11">Part of the 50S ribosomal subunit.</text>
</comment>
<dbReference type="Gene3D" id="3.30.190.20">
    <property type="match status" value="1"/>
</dbReference>
<comment type="function">
    <text evidence="11">Protein L1 is also a translational repressor protein, it controls the translation of its operon by binding to its mRNA.</text>
</comment>
<evidence type="ECO:0000256" key="6">
    <source>
        <dbReference type="ARBA" id="ARBA00022845"/>
    </source>
</evidence>
<keyword evidence="13" id="KW-1185">Reference proteome</keyword>
<evidence type="ECO:0000313" key="12">
    <source>
        <dbReference type="EMBL" id="HIJ99243.1"/>
    </source>
</evidence>
<dbReference type="EMBL" id="DVAD01000001">
    <property type="protein sequence ID" value="HIJ99243.1"/>
    <property type="molecule type" value="Genomic_DNA"/>
</dbReference>
<dbReference type="AlphaFoldDB" id="A0A832XFK4"/>
<evidence type="ECO:0000256" key="3">
    <source>
        <dbReference type="ARBA" id="ARBA00022491"/>
    </source>
</evidence>
<dbReference type="NCBIfam" id="NF003244">
    <property type="entry name" value="PRK04203.1"/>
    <property type="match status" value="1"/>
</dbReference>
<name>A0A832XFK4_9ARCH</name>
<keyword evidence="9 11" id="KW-0687">Ribonucleoprotein</keyword>
<dbReference type="InterPro" id="IPR028364">
    <property type="entry name" value="Ribosomal_uL1/biogenesis"/>
</dbReference>
<dbReference type="FunFam" id="3.40.50.790:FF:000005">
    <property type="entry name" value="50S ribosomal protein L1"/>
    <property type="match status" value="1"/>
</dbReference>
<dbReference type="PANTHER" id="PTHR36427:SF3">
    <property type="entry name" value="LARGE RIBOSOMAL SUBUNIT PROTEIN UL1M"/>
    <property type="match status" value="1"/>
</dbReference>
<dbReference type="Pfam" id="PF00687">
    <property type="entry name" value="Ribosomal_L1"/>
    <property type="match status" value="1"/>
</dbReference>
<sequence>MEQKHVQEAIKQARENSKKRNFSQTFDLVVSLKDFDLSKPENKVKEEVVLPAGRGKPVRIGAIAEGELAENAKKSGIEIIVSKADLQKLQDDKKSAKKLVNQVDVFIASPDLMADIGKTLGPLLGPRDKMPKPLPPTAPLEAFIQRTHKVVNVRTRDQPIIQCLVGTEAMKDEEICQNLMAVLTVLENKLPKGLGNIKAAYVKLTMGKPALIGGSKIKADSKGGKE</sequence>
<keyword evidence="3 11" id="KW-0678">Repressor</keyword>
<accession>A0A832XFK4</accession>
<reference evidence="12 13" key="1">
    <citation type="journal article" name="Nat. Commun.">
        <title>Undinarchaeota illuminate DPANN phylogeny and the impact of gene transfer on archaeal evolution.</title>
        <authorList>
            <person name="Dombrowski N."/>
            <person name="Williams T.A."/>
            <person name="Sun J."/>
            <person name="Woodcroft B.J."/>
            <person name="Lee J.H."/>
            <person name="Minh B.Q."/>
            <person name="Rinke C."/>
            <person name="Spang A."/>
        </authorList>
    </citation>
    <scope>NUCLEOTIDE SEQUENCE [LARGE SCALE GENOMIC DNA]</scope>
    <source>
        <strain evidence="12">MAG_bin17</strain>
    </source>
</reference>
<comment type="similarity">
    <text evidence="1 11">Belongs to the universal ribosomal protein uL1 family.</text>
</comment>
<dbReference type="GO" id="GO:0015934">
    <property type="term" value="C:large ribosomal subunit"/>
    <property type="evidence" value="ECO:0007669"/>
    <property type="project" value="InterPro"/>
</dbReference>
<dbReference type="GO" id="GO:0019843">
    <property type="term" value="F:rRNA binding"/>
    <property type="evidence" value="ECO:0007669"/>
    <property type="project" value="UniProtKB-UniRule"/>
</dbReference>
<keyword evidence="7 11" id="KW-0694">RNA-binding</keyword>
<dbReference type="InterPro" id="IPR002143">
    <property type="entry name" value="Ribosomal_uL1"/>
</dbReference>
<evidence type="ECO:0000256" key="8">
    <source>
        <dbReference type="ARBA" id="ARBA00022980"/>
    </source>
</evidence>
<proteinExistence type="inferred from homology"/>
<comment type="function">
    <text evidence="10">Probably involved in E site tRNA release. Binds directly to 23S rRNA.</text>
</comment>
<protein>
    <recommendedName>
        <fullName evidence="11">Large ribosomal subunit protein uL1</fullName>
    </recommendedName>
</protein>
<comment type="function">
    <text evidence="11">Binds directly to 23S rRNA. Probably involved in E site tRNA release.</text>
</comment>
<dbReference type="InterPro" id="IPR016095">
    <property type="entry name" value="Ribosomal_uL1_3-a/b-sand"/>
</dbReference>
<evidence type="ECO:0000256" key="2">
    <source>
        <dbReference type="ARBA" id="ARBA00011838"/>
    </source>
</evidence>
<dbReference type="Proteomes" id="UP000604391">
    <property type="component" value="Unassembled WGS sequence"/>
</dbReference>
<evidence type="ECO:0000256" key="11">
    <source>
        <dbReference type="HAMAP-Rule" id="MF_01318"/>
    </source>
</evidence>
<evidence type="ECO:0000256" key="4">
    <source>
        <dbReference type="ARBA" id="ARBA00022555"/>
    </source>
</evidence>
<keyword evidence="8 11" id="KW-0689">Ribosomal protein</keyword>
<organism evidence="12 13">
    <name type="scientific">Candidatus Undinarchaeum marinum</name>
    <dbReference type="NCBI Taxonomy" id="2756141"/>
    <lineage>
        <taxon>Archaea</taxon>
        <taxon>Candidatus Undinarchaeota</taxon>
        <taxon>Candidatus Undinarchaeia</taxon>
        <taxon>Candidatus Undinarchaeales</taxon>
        <taxon>Candidatus Undinarchaeaceae</taxon>
        <taxon>Candidatus Undinarchaeum</taxon>
    </lineage>
</organism>
<dbReference type="InterPro" id="IPR023669">
    <property type="entry name" value="Ribosomal_uL1_arc"/>
</dbReference>
<evidence type="ECO:0000256" key="7">
    <source>
        <dbReference type="ARBA" id="ARBA00022884"/>
    </source>
</evidence>